<feature type="signal peptide" evidence="1">
    <location>
        <begin position="1"/>
        <end position="24"/>
    </location>
</feature>
<sequence>MKRRTTVLTAAVIGALSATAPAHAAAGPDPIVRTGDIDVLEDVLEHISVPVGEGGRAVHQLYGSSRGTAGD</sequence>
<organism evidence="2 3">
    <name type="scientific">Streptomyces monticola</name>
    <dbReference type="NCBI Taxonomy" id="2666263"/>
    <lineage>
        <taxon>Bacteria</taxon>
        <taxon>Bacillati</taxon>
        <taxon>Actinomycetota</taxon>
        <taxon>Actinomycetes</taxon>
        <taxon>Kitasatosporales</taxon>
        <taxon>Streptomycetaceae</taxon>
        <taxon>Streptomyces</taxon>
    </lineage>
</organism>
<feature type="chain" id="PRO_5045968165" evidence="1">
    <location>
        <begin position="25"/>
        <end position="71"/>
    </location>
</feature>
<dbReference type="RefSeq" id="WP_381826201.1">
    <property type="nucleotide sequence ID" value="NZ_JBHTCF010000001.1"/>
</dbReference>
<evidence type="ECO:0000256" key="1">
    <source>
        <dbReference type="SAM" id="SignalP"/>
    </source>
</evidence>
<evidence type="ECO:0000313" key="3">
    <source>
        <dbReference type="Proteomes" id="UP001596523"/>
    </source>
</evidence>
<gene>
    <name evidence="2" type="ORF">ACFQVC_03385</name>
</gene>
<reference evidence="3" key="1">
    <citation type="journal article" date="2019" name="Int. J. Syst. Evol. Microbiol.">
        <title>The Global Catalogue of Microorganisms (GCM) 10K type strain sequencing project: providing services to taxonomists for standard genome sequencing and annotation.</title>
        <authorList>
            <consortium name="The Broad Institute Genomics Platform"/>
            <consortium name="The Broad Institute Genome Sequencing Center for Infectious Disease"/>
            <person name="Wu L."/>
            <person name="Ma J."/>
        </authorList>
    </citation>
    <scope>NUCLEOTIDE SEQUENCE [LARGE SCALE GENOMIC DNA]</scope>
    <source>
        <strain evidence="3">SYNS20</strain>
    </source>
</reference>
<name>A0ABW2JCZ5_9ACTN</name>
<evidence type="ECO:0000313" key="2">
    <source>
        <dbReference type="EMBL" id="MFC7303256.1"/>
    </source>
</evidence>
<dbReference type="Proteomes" id="UP001596523">
    <property type="component" value="Unassembled WGS sequence"/>
</dbReference>
<proteinExistence type="predicted"/>
<keyword evidence="3" id="KW-1185">Reference proteome</keyword>
<keyword evidence="1" id="KW-0732">Signal</keyword>
<dbReference type="EMBL" id="JBHTCF010000001">
    <property type="protein sequence ID" value="MFC7303256.1"/>
    <property type="molecule type" value="Genomic_DNA"/>
</dbReference>
<accession>A0ABW2JCZ5</accession>
<comment type="caution">
    <text evidence="2">The sequence shown here is derived from an EMBL/GenBank/DDBJ whole genome shotgun (WGS) entry which is preliminary data.</text>
</comment>
<protein>
    <submittedName>
        <fullName evidence="2">Uncharacterized protein</fullName>
    </submittedName>
</protein>